<comment type="cofactor">
    <cofactor evidence="2">
        <name>Zn(2+)</name>
        <dbReference type="ChEBI" id="CHEBI:29105"/>
    </cofactor>
</comment>
<dbReference type="PANTHER" id="PTHR43003:SF13">
    <property type="entry name" value="DNA-3-METHYLADENINE GLYCOSYLASE 2"/>
    <property type="match status" value="1"/>
</dbReference>
<dbReference type="InterPro" id="IPR051912">
    <property type="entry name" value="Alkylbase_DNA_Glycosylase/TA"/>
</dbReference>
<dbReference type="InterPro" id="IPR010316">
    <property type="entry name" value="AlkA_N"/>
</dbReference>
<dbReference type="InterPro" id="IPR035451">
    <property type="entry name" value="Ada-like_dom_sf"/>
</dbReference>
<dbReference type="Proteomes" id="UP001183202">
    <property type="component" value="Unassembled WGS sequence"/>
</dbReference>
<dbReference type="RefSeq" id="WP_311560150.1">
    <property type="nucleotide sequence ID" value="NZ_JAVREJ010000039.1"/>
</dbReference>
<proteinExistence type="predicted"/>
<dbReference type="SUPFAM" id="SSF55945">
    <property type="entry name" value="TATA-box binding protein-like"/>
    <property type="match status" value="2"/>
</dbReference>
<evidence type="ECO:0000256" key="13">
    <source>
        <dbReference type="ARBA" id="ARBA00023204"/>
    </source>
</evidence>
<dbReference type="Gene3D" id="1.10.10.60">
    <property type="entry name" value="Homeodomain-like"/>
    <property type="match status" value="1"/>
</dbReference>
<evidence type="ECO:0000256" key="14">
    <source>
        <dbReference type="SAM" id="MobiDB-lite"/>
    </source>
</evidence>
<feature type="domain" description="HTH araC/xylS-type" evidence="15">
    <location>
        <begin position="87"/>
        <end position="185"/>
    </location>
</feature>
<keyword evidence="7" id="KW-0227">DNA damage</keyword>
<evidence type="ECO:0000256" key="11">
    <source>
        <dbReference type="ARBA" id="ARBA00023159"/>
    </source>
</evidence>
<gene>
    <name evidence="16" type="ORF">RM445_29525</name>
</gene>
<keyword evidence="11" id="KW-0010">Activator</keyword>
<dbReference type="Pfam" id="PF02805">
    <property type="entry name" value="Ada_Zn_binding"/>
    <property type="match status" value="1"/>
</dbReference>
<comment type="catalytic activity">
    <reaction evidence="1">
        <text>Hydrolysis of alkylated DNA, releasing 3-methyladenine, 3-methylguanine, 7-methylguanine and 7-methyladenine.</text>
        <dbReference type="EC" id="3.2.2.21"/>
    </reaction>
</comment>
<reference evidence="17" key="1">
    <citation type="submission" date="2023-07" db="EMBL/GenBank/DDBJ databases">
        <title>30 novel species of actinomycetes from the DSMZ collection.</title>
        <authorList>
            <person name="Nouioui I."/>
        </authorList>
    </citation>
    <scope>NUCLEOTIDE SEQUENCE [LARGE SCALE GENOMIC DNA]</scope>
    <source>
        <strain evidence="17">DSM 45834</strain>
    </source>
</reference>
<evidence type="ECO:0000256" key="1">
    <source>
        <dbReference type="ARBA" id="ARBA00000086"/>
    </source>
</evidence>
<dbReference type="Pfam" id="PF12833">
    <property type="entry name" value="HTH_18"/>
    <property type="match status" value="1"/>
</dbReference>
<dbReference type="Gene3D" id="1.10.1670.10">
    <property type="entry name" value="Helix-hairpin-Helix base-excision DNA repair enzymes (C-terminal)"/>
    <property type="match status" value="1"/>
</dbReference>
<dbReference type="SMART" id="SM00342">
    <property type="entry name" value="HTH_ARAC"/>
    <property type="match status" value="1"/>
</dbReference>
<keyword evidence="17" id="KW-1185">Reference proteome</keyword>
<evidence type="ECO:0000256" key="7">
    <source>
        <dbReference type="ARBA" id="ARBA00022763"/>
    </source>
</evidence>
<dbReference type="SUPFAM" id="SSF57884">
    <property type="entry name" value="Ada DNA repair protein, N-terminal domain (N-Ada 10)"/>
    <property type="match status" value="1"/>
</dbReference>
<dbReference type="SUPFAM" id="SSF48150">
    <property type="entry name" value="DNA-glycosylase"/>
    <property type="match status" value="1"/>
</dbReference>
<sequence length="523" mass="54913">MLLDTDRCYRAVASRDARFDGQFVTAVRTTGIYCRPSCPAMTPKATNVEFWPTAAAAQLRGFRACRRCLPDAVPGSPDWNVRADLAGRAMRLIGDGVVERDGVPGLATRLGYSERHLGRVLSAELGAGPLALARAHRAHTARLLVETTPMGMADIAFASGFASVRQFNDTVREVYGVPPTTLRSEAGRHALPVSAGALVLRLPFRSPFDGAGLLAFFAARAVPGVEEVDGGTYRRAMRLPRGPAVVSLELPVLAEATTSSQGRSPLRGRARPCEEGTTPARRRRSGTARATHVVATLRLSDPRDLAPAVARLRRLLDLDADPAAVDAVLGADPLLAASVAATPGVRLPGTVDPAETALRAVLGQQVSVAAARTAAARLADALGERLPPALAGDGPDLLFPTAATVAEHGAEVLTGPGRRTASIVGLATALADGTLVLDAGRDAAAFRDDLTALPGIGPWTAGYLAIRVLGDPDELLPDDLAVRRGARALGIDDLSRHAARWAPWRSYAALHLWGAATPIRRSA</sequence>
<organism evidence="16 17">
    <name type="scientific">Pseudonocardia charpentierae</name>
    <dbReference type="NCBI Taxonomy" id="3075545"/>
    <lineage>
        <taxon>Bacteria</taxon>
        <taxon>Bacillati</taxon>
        <taxon>Actinomycetota</taxon>
        <taxon>Actinomycetes</taxon>
        <taxon>Pseudonocardiales</taxon>
        <taxon>Pseudonocardiaceae</taxon>
        <taxon>Pseudonocardia</taxon>
    </lineage>
</organism>
<evidence type="ECO:0000256" key="3">
    <source>
        <dbReference type="ARBA" id="ARBA00012000"/>
    </source>
</evidence>
<keyword evidence="12" id="KW-0804">Transcription</keyword>
<evidence type="ECO:0000256" key="6">
    <source>
        <dbReference type="ARBA" id="ARBA00022723"/>
    </source>
</evidence>
<comment type="caution">
    <text evidence="16">The sequence shown here is derived from an EMBL/GenBank/DDBJ whole genome shotgun (WGS) entry which is preliminary data.</text>
</comment>
<dbReference type="PROSITE" id="PS00041">
    <property type="entry name" value="HTH_ARAC_FAMILY_1"/>
    <property type="match status" value="1"/>
</dbReference>
<dbReference type="CDD" id="cd00056">
    <property type="entry name" value="ENDO3c"/>
    <property type="match status" value="1"/>
</dbReference>
<keyword evidence="5" id="KW-0808">Transferase</keyword>
<keyword evidence="6" id="KW-0479">Metal-binding</keyword>
<evidence type="ECO:0000256" key="5">
    <source>
        <dbReference type="ARBA" id="ARBA00022679"/>
    </source>
</evidence>
<evidence type="ECO:0000256" key="4">
    <source>
        <dbReference type="ARBA" id="ARBA00022603"/>
    </source>
</evidence>
<dbReference type="EMBL" id="JAVREJ010000039">
    <property type="protein sequence ID" value="MDT0353637.1"/>
    <property type="molecule type" value="Genomic_DNA"/>
</dbReference>
<evidence type="ECO:0000313" key="16">
    <source>
        <dbReference type="EMBL" id="MDT0353637.1"/>
    </source>
</evidence>
<dbReference type="SMART" id="SM01009">
    <property type="entry name" value="AlkA_N"/>
    <property type="match status" value="1"/>
</dbReference>
<evidence type="ECO:0000256" key="8">
    <source>
        <dbReference type="ARBA" id="ARBA00022833"/>
    </source>
</evidence>
<dbReference type="PANTHER" id="PTHR43003">
    <property type="entry name" value="DNA-3-METHYLADENINE GLYCOSYLASE"/>
    <property type="match status" value="1"/>
</dbReference>
<dbReference type="InterPro" id="IPR004026">
    <property type="entry name" value="Ada_DNA_repair_Zn-bd"/>
</dbReference>
<dbReference type="EC" id="3.2.2.21" evidence="3"/>
<evidence type="ECO:0000256" key="9">
    <source>
        <dbReference type="ARBA" id="ARBA00023015"/>
    </source>
</evidence>
<keyword evidence="4" id="KW-0489">Methyltransferase</keyword>
<dbReference type="SMART" id="SM00478">
    <property type="entry name" value="ENDO3c"/>
    <property type="match status" value="1"/>
</dbReference>
<dbReference type="InterPro" id="IPR018062">
    <property type="entry name" value="HTH_AraC-typ_CS"/>
</dbReference>
<dbReference type="InterPro" id="IPR037046">
    <property type="entry name" value="AlkA_N_sf"/>
</dbReference>
<accession>A0ABU2NJ86</accession>
<name>A0ABU2NJ86_9PSEU</name>
<dbReference type="SUPFAM" id="SSF46689">
    <property type="entry name" value="Homeodomain-like"/>
    <property type="match status" value="1"/>
</dbReference>
<dbReference type="InterPro" id="IPR023170">
    <property type="entry name" value="HhH_base_excis_C"/>
</dbReference>
<protein>
    <recommendedName>
        <fullName evidence="3">DNA-3-methyladenine glycosylase II</fullName>
        <ecNumber evidence="3">3.2.2.21</ecNumber>
    </recommendedName>
</protein>
<evidence type="ECO:0000256" key="12">
    <source>
        <dbReference type="ARBA" id="ARBA00023163"/>
    </source>
</evidence>
<keyword evidence="10" id="KW-0238">DNA-binding</keyword>
<dbReference type="InterPro" id="IPR011257">
    <property type="entry name" value="DNA_glycosylase"/>
</dbReference>
<keyword evidence="8" id="KW-0862">Zinc</keyword>
<dbReference type="Gene3D" id="3.30.310.20">
    <property type="entry name" value="DNA-3-methyladenine glycosylase AlkA, N-terminal domain"/>
    <property type="match status" value="1"/>
</dbReference>
<keyword evidence="13" id="KW-0234">DNA repair</keyword>
<evidence type="ECO:0000259" key="15">
    <source>
        <dbReference type="PROSITE" id="PS01124"/>
    </source>
</evidence>
<keyword evidence="9" id="KW-0805">Transcription regulation</keyword>
<evidence type="ECO:0000256" key="2">
    <source>
        <dbReference type="ARBA" id="ARBA00001947"/>
    </source>
</evidence>
<evidence type="ECO:0000313" key="17">
    <source>
        <dbReference type="Proteomes" id="UP001183202"/>
    </source>
</evidence>
<dbReference type="Pfam" id="PF06029">
    <property type="entry name" value="AlkA_N"/>
    <property type="match status" value="2"/>
</dbReference>
<dbReference type="PROSITE" id="PS01124">
    <property type="entry name" value="HTH_ARAC_FAMILY_2"/>
    <property type="match status" value="1"/>
</dbReference>
<feature type="region of interest" description="Disordered" evidence="14">
    <location>
        <begin position="257"/>
        <end position="289"/>
    </location>
</feature>
<evidence type="ECO:0000256" key="10">
    <source>
        <dbReference type="ARBA" id="ARBA00023125"/>
    </source>
</evidence>
<dbReference type="InterPro" id="IPR003265">
    <property type="entry name" value="HhH-GPD_domain"/>
</dbReference>
<dbReference type="Gene3D" id="3.40.10.10">
    <property type="entry name" value="DNA Methylphosphotriester Repair Domain"/>
    <property type="match status" value="1"/>
</dbReference>
<dbReference type="Gene3D" id="1.10.340.30">
    <property type="entry name" value="Hypothetical protein, domain 2"/>
    <property type="match status" value="1"/>
</dbReference>
<dbReference type="InterPro" id="IPR009057">
    <property type="entry name" value="Homeodomain-like_sf"/>
</dbReference>
<dbReference type="InterPro" id="IPR018060">
    <property type="entry name" value="HTH_AraC"/>
</dbReference>